<evidence type="ECO:0000256" key="6">
    <source>
        <dbReference type="ARBA" id="ARBA00022691"/>
    </source>
</evidence>
<dbReference type="AlphaFoldDB" id="A0A086T5Y7"/>
<feature type="compositionally biased region" description="Basic and acidic residues" evidence="10">
    <location>
        <begin position="155"/>
        <end position="166"/>
    </location>
</feature>
<keyword evidence="6" id="KW-0949">S-adenosyl-L-methionine</keyword>
<dbReference type="InterPro" id="IPR047261">
    <property type="entry name" value="MRM1_MeTrfase_dom"/>
</dbReference>
<keyword evidence="5 12" id="KW-0808">Transferase</keyword>
<reference evidence="13" key="1">
    <citation type="journal article" date="2014" name="Genome Announc.">
        <title>Genome sequence and annotation of Acremonium chrysogenum, producer of the beta-lactam antibiotic cephalosporin C.</title>
        <authorList>
            <person name="Terfehr D."/>
            <person name="Dahlmann T.A."/>
            <person name="Specht T."/>
            <person name="Zadra I."/>
            <person name="Kuernsteiner H."/>
            <person name="Kueck U."/>
        </authorList>
    </citation>
    <scope>NUCLEOTIDE SEQUENCE [LARGE SCALE GENOMIC DNA]</scope>
    <source>
        <strain evidence="13">ATCC 11550 / CBS 779.69 / DSM 880 / IAM 14645 / JCM 23072 / IMI 49137</strain>
    </source>
</reference>
<dbReference type="Gene3D" id="3.40.1280.10">
    <property type="match status" value="1"/>
</dbReference>
<evidence type="ECO:0000256" key="9">
    <source>
        <dbReference type="ARBA" id="ARBA00034881"/>
    </source>
</evidence>
<dbReference type="SMART" id="SM00967">
    <property type="entry name" value="SpoU_sub_bind"/>
    <property type="match status" value="1"/>
</dbReference>
<feature type="domain" description="RNA 2-O ribose methyltransferase substrate binding" evidence="11">
    <location>
        <begin position="309"/>
        <end position="391"/>
    </location>
</feature>
<dbReference type="SUPFAM" id="SSF55315">
    <property type="entry name" value="L30e-like"/>
    <property type="match status" value="1"/>
</dbReference>
<keyword evidence="8" id="KW-0496">Mitochondrion</keyword>
<dbReference type="InterPro" id="IPR029028">
    <property type="entry name" value="Alpha/beta_knot_MTases"/>
</dbReference>
<comment type="caution">
    <text evidence="12">The sequence shown here is derived from an EMBL/GenBank/DDBJ whole genome shotgun (WGS) entry which is preliminary data.</text>
</comment>
<organism evidence="12 13">
    <name type="scientific">Hapsidospora chrysogenum (strain ATCC 11550 / CBS 779.69 / DSM 880 / IAM 14645 / JCM 23072 / IMI 49137)</name>
    <name type="common">Acremonium chrysogenum</name>
    <dbReference type="NCBI Taxonomy" id="857340"/>
    <lineage>
        <taxon>Eukaryota</taxon>
        <taxon>Fungi</taxon>
        <taxon>Dikarya</taxon>
        <taxon>Ascomycota</taxon>
        <taxon>Pezizomycotina</taxon>
        <taxon>Sordariomycetes</taxon>
        <taxon>Hypocreomycetidae</taxon>
        <taxon>Hypocreales</taxon>
        <taxon>Bionectriaceae</taxon>
        <taxon>Hapsidospora</taxon>
    </lineage>
</organism>
<dbReference type="Pfam" id="PF00588">
    <property type="entry name" value="SpoU_methylase"/>
    <property type="match status" value="1"/>
</dbReference>
<keyword evidence="3" id="KW-0698">rRNA processing</keyword>
<keyword evidence="13" id="KW-1185">Reference proteome</keyword>
<dbReference type="InterPro" id="IPR013123">
    <property type="entry name" value="SpoU_subst-bd"/>
</dbReference>
<feature type="region of interest" description="Disordered" evidence="10">
    <location>
        <begin position="609"/>
        <end position="644"/>
    </location>
</feature>
<evidence type="ECO:0000256" key="7">
    <source>
        <dbReference type="ARBA" id="ARBA00022946"/>
    </source>
</evidence>
<feature type="compositionally biased region" description="Basic and acidic residues" evidence="10">
    <location>
        <begin position="70"/>
        <end position="83"/>
    </location>
</feature>
<feature type="compositionally biased region" description="Basic and acidic residues" evidence="10">
    <location>
        <begin position="180"/>
        <end position="279"/>
    </location>
</feature>
<proteinExistence type="inferred from homology"/>
<accession>A0A086T5Y7</accession>
<evidence type="ECO:0000313" key="12">
    <source>
        <dbReference type="EMBL" id="KFH44769.1"/>
    </source>
</evidence>
<dbReference type="EMBL" id="JPKY01000043">
    <property type="protein sequence ID" value="KFH44769.1"/>
    <property type="molecule type" value="Genomic_DNA"/>
</dbReference>
<dbReference type="Proteomes" id="UP000029964">
    <property type="component" value="Unassembled WGS sequence"/>
</dbReference>
<feature type="compositionally biased region" description="Basic and acidic residues" evidence="10">
    <location>
        <begin position="628"/>
        <end position="644"/>
    </location>
</feature>
<evidence type="ECO:0000313" key="13">
    <source>
        <dbReference type="Proteomes" id="UP000029964"/>
    </source>
</evidence>
<evidence type="ECO:0000256" key="10">
    <source>
        <dbReference type="SAM" id="MobiDB-lite"/>
    </source>
</evidence>
<dbReference type="InterPro" id="IPR047182">
    <property type="entry name" value="MRM1"/>
</dbReference>
<name>A0A086T5Y7_HAPC1</name>
<comment type="similarity">
    <text evidence="2">Belongs to the class IV-like SAM-binding methyltransferase superfamily. RNA methyltransferase TrmH family.</text>
</comment>
<dbReference type="InterPro" id="IPR001537">
    <property type="entry name" value="SpoU_MeTrfase"/>
</dbReference>
<dbReference type="STRING" id="857340.A0A086T5Y7"/>
<dbReference type="InterPro" id="IPR029026">
    <property type="entry name" value="tRNA_m1G_MTases_N"/>
</dbReference>
<feature type="compositionally biased region" description="Basic and acidic residues" evidence="10">
    <location>
        <begin position="44"/>
        <end position="56"/>
    </location>
</feature>
<protein>
    <recommendedName>
        <fullName evidence="9">rRNA methyltransferase 1, mitochondrial</fullName>
    </recommendedName>
</protein>
<comment type="subcellular location">
    <subcellularLocation>
        <location evidence="1">Mitochondrion</location>
    </subcellularLocation>
</comment>
<dbReference type="SUPFAM" id="SSF75217">
    <property type="entry name" value="alpha/beta knot"/>
    <property type="match status" value="1"/>
</dbReference>
<dbReference type="GO" id="GO:0016435">
    <property type="term" value="F:rRNA (guanine) methyltransferase activity"/>
    <property type="evidence" value="ECO:0007669"/>
    <property type="project" value="TreeGrafter"/>
</dbReference>
<evidence type="ECO:0000256" key="8">
    <source>
        <dbReference type="ARBA" id="ARBA00023128"/>
    </source>
</evidence>
<evidence type="ECO:0000256" key="2">
    <source>
        <dbReference type="ARBA" id="ARBA00007228"/>
    </source>
</evidence>
<evidence type="ECO:0000256" key="5">
    <source>
        <dbReference type="ARBA" id="ARBA00022679"/>
    </source>
</evidence>
<feature type="region of interest" description="Disordered" evidence="10">
    <location>
        <begin position="155"/>
        <end position="294"/>
    </location>
</feature>
<feature type="compositionally biased region" description="Basic residues" evidence="10">
    <location>
        <begin position="89"/>
        <end position="100"/>
    </location>
</feature>
<dbReference type="Pfam" id="PF08032">
    <property type="entry name" value="SpoU_sub_bind"/>
    <property type="match status" value="1"/>
</dbReference>
<keyword evidence="4 12" id="KW-0489">Methyltransferase</keyword>
<feature type="region of interest" description="Disordered" evidence="10">
    <location>
        <begin position="44"/>
        <end position="127"/>
    </location>
</feature>
<dbReference type="PANTHER" id="PTHR46103">
    <property type="entry name" value="RRNA METHYLTRANSFERASE 1, MITOCHONDRIAL"/>
    <property type="match status" value="1"/>
</dbReference>
<dbReference type="GO" id="GO:0005739">
    <property type="term" value="C:mitochondrion"/>
    <property type="evidence" value="ECO:0007669"/>
    <property type="project" value="UniProtKB-SubCell"/>
</dbReference>
<keyword evidence="7" id="KW-0809">Transit peptide</keyword>
<sequence length="644" mass="71185">MIRSLQLQAFGLRRPSSRILAQPSFTIPAATRPASLSAIHRGLRRSEKAQYGESRHSAAKPSELAPRRRRGDDDYVARTEKALEGAASKRQRAKLLSKLKRKEEERDGTGKQTRRKRFVDPSSNFGKDSLVYQLKHGSLKDLTKIIDEPVRPRSFREKRWEDRPPRDATAGRASPSGPGDRAEGHRQRPRPRSSDEAQDREDKFREAFASRHSASDSGDRARGGKEGLGGRRSSRPRDRGDRDSSTGRTPRSDDINRGARGRDDRDAERTDRRQGRVDEVDGVSTPAPRPRMGNMMPITIKYTTAASQFLYGRSVVKAALEQGRRKLYNLYTYGGENRQETKDVLAIQQLAKKRGVPITVVPSEDQRLMDKMSMGRPHNGFVLETSPLPQLPVASLGKLEESASRLGFNVELDYQTREEEAVNGTDTFIPRSSNVAARPLVLLLNEIMDPGNLGAMLRTASYLGVDAVGITNRGSSNLSPVVLKSAAGAVEEVTIFTVDSPVKFIEESKRAGWKSYAAVAPPSKKLTAMHSGKFVSTEDIERASPLSENPCILILGNEGHGLSKQVKMAADYELSVPRFIQGSCVDSLNVSVAAGLLCHAFIKEPTTRRESQPKKLADVATAEESNEPQEKVGKTEDKVDGYMF</sequence>
<evidence type="ECO:0000256" key="4">
    <source>
        <dbReference type="ARBA" id="ARBA00022603"/>
    </source>
</evidence>
<dbReference type="PANTHER" id="PTHR46103:SF1">
    <property type="entry name" value="RRNA METHYLTRANSFERASE 1, MITOCHONDRIAL"/>
    <property type="match status" value="1"/>
</dbReference>
<dbReference type="InterPro" id="IPR029064">
    <property type="entry name" value="Ribosomal_eL30-like_sf"/>
</dbReference>
<dbReference type="CDD" id="cd18105">
    <property type="entry name" value="SpoU-like_MRM1"/>
    <property type="match status" value="1"/>
</dbReference>
<gene>
    <name evidence="12" type="ORF">ACRE_044780</name>
</gene>
<dbReference type="Gene3D" id="3.30.1330.30">
    <property type="match status" value="1"/>
</dbReference>
<evidence type="ECO:0000259" key="11">
    <source>
        <dbReference type="SMART" id="SM00967"/>
    </source>
</evidence>
<evidence type="ECO:0000256" key="3">
    <source>
        <dbReference type="ARBA" id="ARBA00022552"/>
    </source>
</evidence>
<dbReference type="OrthoDB" id="270651at2759"/>
<dbReference type="HOGENOM" id="CLU_021322_5_2_1"/>
<dbReference type="FunFam" id="3.30.1330.30:FF:000035">
    <property type="entry name" value="TrmH family RNA methyltransferase"/>
    <property type="match status" value="1"/>
</dbReference>
<dbReference type="GO" id="GO:0003723">
    <property type="term" value="F:RNA binding"/>
    <property type="evidence" value="ECO:0007669"/>
    <property type="project" value="InterPro"/>
</dbReference>
<evidence type="ECO:0000256" key="1">
    <source>
        <dbReference type="ARBA" id="ARBA00004173"/>
    </source>
</evidence>